<reference evidence="5 6" key="1">
    <citation type="submission" date="2007-06" db="EMBL/GenBank/DDBJ databases">
        <authorList>
            <person name="Shimkets L."/>
            <person name="Ferriera S."/>
            <person name="Johnson J."/>
            <person name="Kravitz S."/>
            <person name="Beeson K."/>
            <person name="Sutton G."/>
            <person name="Rogers Y.-H."/>
            <person name="Friedman R."/>
            <person name="Frazier M."/>
            <person name="Venter J.C."/>
        </authorList>
    </citation>
    <scope>NUCLEOTIDE SEQUENCE [LARGE SCALE GENOMIC DNA]</scope>
    <source>
        <strain evidence="5 6">SIR-1</strain>
    </source>
</reference>
<dbReference type="InterPro" id="IPR029069">
    <property type="entry name" value="HotDog_dom_sf"/>
</dbReference>
<dbReference type="PANTHER" id="PTHR21660:SF1">
    <property type="entry name" value="ACYL-COENZYME A THIOESTERASE 13"/>
    <property type="match status" value="1"/>
</dbReference>
<dbReference type="eggNOG" id="COG2050">
    <property type="taxonomic scope" value="Bacteria"/>
</dbReference>
<dbReference type="InterPro" id="IPR006683">
    <property type="entry name" value="Thioestr_dom"/>
</dbReference>
<evidence type="ECO:0000256" key="2">
    <source>
        <dbReference type="ARBA" id="ARBA00022801"/>
    </source>
</evidence>
<feature type="region of interest" description="Disordered" evidence="3">
    <location>
        <begin position="151"/>
        <end position="172"/>
    </location>
</feature>
<name>A6G8Q9_9BACT</name>
<evidence type="ECO:0000256" key="1">
    <source>
        <dbReference type="ARBA" id="ARBA00008324"/>
    </source>
</evidence>
<comment type="similarity">
    <text evidence="1">Belongs to the thioesterase PaaI family.</text>
</comment>
<dbReference type="CDD" id="cd03443">
    <property type="entry name" value="PaaI_thioesterase"/>
    <property type="match status" value="1"/>
</dbReference>
<dbReference type="Pfam" id="PF03061">
    <property type="entry name" value="4HBT"/>
    <property type="match status" value="1"/>
</dbReference>
<feature type="compositionally biased region" description="Acidic residues" evidence="3">
    <location>
        <begin position="154"/>
        <end position="164"/>
    </location>
</feature>
<comment type="caution">
    <text evidence="5">The sequence shown here is derived from an EMBL/GenBank/DDBJ whole genome shotgun (WGS) entry which is preliminary data.</text>
</comment>
<keyword evidence="2" id="KW-0378">Hydrolase</keyword>
<dbReference type="InterPro" id="IPR039298">
    <property type="entry name" value="ACOT13"/>
</dbReference>
<dbReference type="OrthoDB" id="9809430at2"/>
<evidence type="ECO:0000313" key="5">
    <source>
        <dbReference type="EMBL" id="EDM77719.1"/>
    </source>
</evidence>
<evidence type="ECO:0000313" key="6">
    <source>
        <dbReference type="Proteomes" id="UP000005801"/>
    </source>
</evidence>
<keyword evidence="6" id="KW-1185">Reference proteome</keyword>
<sequence>MSDALVTTVFENLRRMGGLLSTLGIDMERGPDGELRCRMAITQRHSGAPMTAHGGSLTTLLDSALGMRALSHAVPLGLSTSTVELKVNFLRPARVGQTLVTSTTVQSAGRSLLVISGAAEDADTGERVAFAVGTFNLYAVEGLSERLQAAAEAAESEVEIEDGPDNPNDRDS</sequence>
<gene>
    <name evidence="5" type="ORF">PPSIR1_38681</name>
</gene>
<organism evidence="5 6">
    <name type="scientific">Plesiocystis pacifica SIR-1</name>
    <dbReference type="NCBI Taxonomy" id="391625"/>
    <lineage>
        <taxon>Bacteria</taxon>
        <taxon>Pseudomonadati</taxon>
        <taxon>Myxococcota</taxon>
        <taxon>Polyangia</taxon>
        <taxon>Nannocystales</taxon>
        <taxon>Nannocystaceae</taxon>
        <taxon>Plesiocystis</taxon>
    </lineage>
</organism>
<evidence type="ECO:0000259" key="4">
    <source>
        <dbReference type="Pfam" id="PF03061"/>
    </source>
</evidence>
<dbReference type="Proteomes" id="UP000005801">
    <property type="component" value="Unassembled WGS sequence"/>
</dbReference>
<dbReference type="NCBIfam" id="TIGR00369">
    <property type="entry name" value="unchar_dom_1"/>
    <property type="match status" value="1"/>
</dbReference>
<dbReference type="RefSeq" id="WP_006973104.1">
    <property type="nucleotide sequence ID" value="NZ_ABCS01000041.1"/>
</dbReference>
<dbReference type="SUPFAM" id="SSF54637">
    <property type="entry name" value="Thioesterase/thiol ester dehydrase-isomerase"/>
    <property type="match status" value="1"/>
</dbReference>
<feature type="domain" description="Thioesterase" evidence="4">
    <location>
        <begin position="51"/>
        <end position="125"/>
    </location>
</feature>
<proteinExistence type="inferred from homology"/>
<dbReference type="STRING" id="391625.PPSIR1_38681"/>
<dbReference type="PANTHER" id="PTHR21660">
    <property type="entry name" value="THIOESTERASE SUPERFAMILY MEMBER-RELATED"/>
    <property type="match status" value="1"/>
</dbReference>
<dbReference type="GO" id="GO:0047617">
    <property type="term" value="F:fatty acyl-CoA hydrolase activity"/>
    <property type="evidence" value="ECO:0007669"/>
    <property type="project" value="InterPro"/>
</dbReference>
<accession>A6G8Q9</accession>
<dbReference type="InterPro" id="IPR003736">
    <property type="entry name" value="PAAI_dom"/>
</dbReference>
<dbReference type="EMBL" id="ABCS01000041">
    <property type="protein sequence ID" value="EDM77719.1"/>
    <property type="molecule type" value="Genomic_DNA"/>
</dbReference>
<evidence type="ECO:0000256" key="3">
    <source>
        <dbReference type="SAM" id="MobiDB-lite"/>
    </source>
</evidence>
<dbReference type="Gene3D" id="3.10.129.10">
    <property type="entry name" value="Hotdog Thioesterase"/>
    <property type="match status" value="1"/>
</dbReference>
<protein>
    <submittedName>
        <fullName evidence="5">Thioesterase family protein</fullName>
    </submittedName>
</protein>
<dbReference type="AlphaFoldDB" id="A6G8Q9"/>